<dbReference type="GO" id="GO:0022857">
    <property type="term" value="F:transmembrane transporter activity"/>
    <property type="evidence" value="ECO:0007669"/>
    <property type="project" value="InterPro"/>
</dbReference>
<comment type="caution">
    <text evidence="1">The sequence shown here is derived from an EMBL/GenBank/DDBJ whole genome shotgun (WGS) entry which is preliminary data.</text>
</comment>
<dbReference type="Pfam" id="PF04632">
    <property type="entry name" value="FUSC"/>
    <property type="match status" value="1"/>
</dbReference>
<dbReference type="InterPro" id="IPR006726">
    <property type="entry name" value="PHBA_efflux_AaeB/fusaric-R"/>
</dbReference>
<evidence type="ECO:0000313" key="2">
    <source>
        <dbReference type="Proteomes" id="UP000561077"/>
    </source>
</evidence>
<accession>A0A7W4NT51</accession>
<sequence>MNHILPFNLASFSASFRATILSGLRRIGRSDGQSDEPAWVGKIVQGMGVLITNGARENSSMTDIWLHHAFSIMTVGRNLLYVRMIFLNESLPEEARTMVSGLFRILLKRDVPSAALLATADQVLSGLREMERRAQSAPDRLQLTALIGCLMIVTTELRQQNVFFGPTRMMPFGMAG</sequence>
<proteinExistence type="predicted"/>
<reference evidence="1 2" key="1">
    <citation type="submission" date="2020-04" db="EMBL/GenBank/DDBJ databases">
        <title>Description of novel Gluconacetobacter.</title>
        <authorList>
            <person name="Sombolestani A."/>
        </authorList>
    </citation>
    <scope>NUCLEOTIDE SEQUENCE [LARGE SCALE GENOMIC DNA]</scope>
    <source>
        <strain evidence="1 2">LMG 1731</strain>
    </source>
</reference>
<dbReference type="GO" id="GO:0005886">
    <property type="term" value="C:plasma membrane"/>
    <property type="evidence" value="ECO:0007669"/>
    <property type="project" value="InterPro"/>
</dbReference>
<dbReference type="Proteomes" id="UP000561077">
    <property type="component" value="Unassembled WGS sequence"/>
</dbReference>
<organism evidence="1 2">
    <name type="scientific">Gluconacetobacter dulcium</name>
    <dbReference type="NCBI Taxonomy" id="2729096"/>
    <lineage>
        <taxon>Bacteria</taxon>
        <taxon>Pseudomonadati</taxon>
        <taxon>Pseudomonadota</taxon>
        <taxon>Alphaproteobacteria</taxon>
        <taxon>Acetobacterales</taxon>
        <taxon>Acetobacteraceae</taxon>
        <taxon>Gluconacetobacter</taxon>
    </lineage>
</organism>
<protein>
    <submittedName>
        <fullName evidence="1">Uncharacterized protein</fullName>
    </submittedName>
</protein>
<name>A0A7W4NT51_9PROT</name>
<dbReference type="EMBL" id="JABEQO010000014">
    <property type="protein sequence ID" value="MBB2165192.1"/>
    <property type="molecule type" value="Genomic_DNA"/>
</dbReference>
<dbReference type="AlphaFoldDB" id="A0A7W4NT51"/>
<evidence type="ECO:0000313" key="1">
    <source>
        <dbReference type="EMBL" id="MBB2165192.1"/>
    </source>
</evidence>
<gene>
    <name evidence="1" type="ORF">HLH26_11730</name>
</gene>